<feature type="domain" description="BPTI/Kunitz inhibitor" evidence="8">
    <location>
        <begin position="953"/>
        <end position="1003"/>
    </location>
</feature>
<feature type="region of interest" description="Disordered" evidence="7">
    <location>
        <begin position="411"/>
        <end position="435"/>
    </location>
</feature>
<feature type="region of interest" description="Disordered" evidence="7">
    <location>
        <begin position="166"/>
        <end position="198"/>
    </location>
</feature>
<dbReference type="Gene3D" id="4.10.410.10">
    <property type="entry name" value="Pancreatic trypsin inhibitor Kunitz domain"/>
    <property type="match status" value="4"/>
</dbReference>
<dbReference type="InterPro" id="IPR020901">
    <property type="entry name" value="Prtase_inh_Kunz-CS"/>
</dbReference>
<dbReference type="InterPro" id="IPR050098">
    <property type="entry name" value="TFPI/VKTCI-like"/>
</dbReference>
<reference evidence="9 10" key="2">
    <citation type="submission" date="2018-11" db="EMBL/GenBank/DDBJ databases">
        <authorList>
            <consortium name="Pathogen Informatics"/>
        </authorList>
    </citation>
    <scope>NUCLEOTIDE SEQUENCE [LARGE SCALE GENOMIC DNA]</scope>
</reference>
<gene>
    <name evidence="9" type="ORF">TCLT_LOCUS9950</name>
</gene>
<evidence type="ECO:0000256" key="6">
    <source>
        <dbReference type="ARBA" id="ARBA00023157"/>
    </source>
</evidence>
<reference evidence="11" key="1">
    <citation type="submission" date="2017-02" db="UniProtKB">
        <authorList>
            <consortium name="WormBaseParasite"/>
        </authorList>
    </citation>
    <scope>IDENTIFICATION</scope>
</reference>
<proteinExistence type="predicted"/>
<keyword evidence="3" id="KW-0800">Toxin</keyword>
<dbReference type="EMBL" id="UYYF01004925">
    <property type="protein sequence ID" value="VDN07618.1"/>
    <property type="molecule type" value="Genomic_DNA"/>
</dbReference>
<dbReference type="FunFam" id="4.10.410.10:FF:000020">
    <property type="entry name" value="Collagen, type VI, alpha 3"/>
    <property type="match status" value="2"/>
</dbReference>
<keyword evidence="5" id="KW-0722">Serine protease inhibitor</keyword>
<protein>
    <submittedName>
        <fullName evidence="11">BPTI/Kunitz inhibitor domain-containing protein</fullName>
    </submittedName>
</protein>
<evidence type="ECO:0000256" key="3">
    <source>
        <dbReference type="ARBA" id="ARBA00022656"/>
    </source>
</evidence>
<dbReference type="GO" id="GO:0004867">
    <property type="term" value="F:serine-type endopeptidase inhibitor activity"/>
    <property type="evidence" value="ECO:0007669"/>
    <property type="project" value="UniProtKB-KW"/>
</dbReference>
<keyword evidence="4" id="KW-0646">Protease inhibitor</keyword>
<keyword evidence="2" id="KW-0964">Secreted</keyword>
<dbReference type="OrthoDB" id="4473401at2759"/>
<dbReference type="PROSITE" id="PS00280">
    <property type="entry name" value="BPTI_KUNITZ_1"/>
    <property type="match status" value="2"/>
</dbReference>
<dbReference type="Pfam" id="PF00014">
    <property type="entry name" value="Kunitz_BPTI"/>
    <property type="match status" value="4"/>
</dbReference>
<dbReference type="InterPro" id="IPR028150">
    <property type="entry name" value="Lustrin_cystein"/>
</dbReference>
<evidence type="ECO:0000256" key="5">
    <source>
        <dbReference type="ARBA" id="ARBA00022900"/>
    </source>
</evidence>
<feature type="domain" description="BPTI/Kunitz inhibitor" evidence="8">
    <location>
        <begin position="498"/>
        <end position="548"/>
    </location>
</feature>
<feature type="domain" description="BPTI/Kunitz inhibitor" evidence="8">
    <location>
        <begin position="1400"/>
        <end position="1457"/>
    </location>
</feature>
<dbReference type="InterPro" id="IPR036880">
    <property type="entry name" value="Kunitz_BPTI_sf"/>
</dbReference>
<feature type="domain" description="BPTI/Kunitz inhibitor" evidence="8">
    <location>
        <begin position="568"/>
        <end position="618"/>
    </location>
</feature>
<dbReference type="PRINTS" id="PR00759">
    <property type="entry name" value="BASICPTASE"/>
</dbReference>
<name>A0A0N5D9Y4_THECL</name>
<evidence type="ECO:0000259" key="8">
    <source>
        <dbReference type="PROSITE" id="PS50279"/>
    </source>
</evidence>
<evidence type="ECO:0000256" key="2">
    <source>
        <dbReference type="ARBA" id="ARBA00022525"/>
    </source>
</evidence>
<keyword evidence="10" id="KW-1185">Reference proteome</keyword>
<dbReference type="CDD" id="cd00109">
    <property type="entry name" value="Kunitz-type"/>
    <property type="match status" value="3"/>
</dbReference>
<keyword evidence="6" id="KW-1015">Disulfide bond</keyword>
<evidence type="ECO:0000313" key="11">
    <source>
        <dbReference type="WBParaSite" id="TCLT_0000996101-mRNA-1"/>
    </source>
</evidence>
<dbReference type="InterPro" id="IPR002223">
    <property type="entry name" value="Kunitz_BPTI"/>
</dbReference>
<evidence type="ECO:0000256" key="1">
    <source>
        <dbReference type="ARBA" id="ARBA00004613"/>
    </source>
</evidence>
<evidence type="ECO:0000313" key="10">
    <source>
        <dbReference type="Proteomes" id="UP000276776"/>
    </source>
</evidence>
<dbReference type="PROSITE" id="PS50279">
    <property type="entry name" value="BPTI_KUNITZ_2"/>
    <property type="match status" value="4"/>
</dbReference>
<dbReference type="SMART" id="SM00289">
    <property type="entry name" value="WR1"/>
    <property type="match status" value="3"/>
</dbReference>
<evidence type="ECO:0000313" key="9">
    <source>
        <dbReference type="EMBL" id="VDN07618.1"/>
    </source>
</evidence>
<accession>A0A0N5D9Y4</accession>
<dbReference type="OMA" id="VNFYCCP"/>
<evidence type="ECO:0000256" key="7">
    <source>
        <dbReference type="SAM" id="MobiDB-lite"/>
    </source>
</evidence>
<feature type="compositionally biased region" description="Polar residues" evidence="7">
    <location>
        <begin position="411"/>
        <end position="420"/>
    </location>
</feature>
<organism evidence="11">
    <name type="scientific">Thelazia callipaeda</name>
    <name type="common">Oriental eyeworm</name>
    <name type="synonym">Parasitic nematode</name>
    <dbReference type="NCBI Taxonomy" id="103827"/>
    <lineage>
        <taxon>Eukaryota</taxon>
        <taxon>Metazoa</taxon>
        <taxon>Ecdysozoa</taxon>
        <taxon>Nematoda</taxon>
        <taxon>Chromadorea</taxon>
        <taxon>Rhabditida</taxon>
        <taxon>Spirurina</taxon>
        <taxon>Spiruromorpha</taxon>
        <taxon>Thelazioidea</taxon>
        <taxon>Thelaziidae</taxon>
        <taxon>Thelazia</taxon>
    </lineage>
</organism>
<dbReference type="PANTHER" id="PTHR10083:SF217">
    <property type="entry name" value="BOOPHILIN-H2"/>
    <property type="match status" value="1"/>
</dbReference>
<comment type="subcellular location">
    <subcellularLocation>
        <location evidence="1">Secreted</location>
    </subcellularLocation>
</comment>
<dbReference type="Pfam" id="PF14625">
    <property type="entry name" value="Lustrin_cystein"/>
    <property type="match status" value="3"/>
</dbReference>
<dbReference type="STRING" id="103827.A0A0N5D9Y4"/>
<dbReference type="Proteomes" id="UP000276776">
    <property type="component" value="Unassembled WGS sequence"/>
</dbReference>
<dbReference type="WBParaSite" id="TCLT_0000996101-mRNA-1">
    <property type="protein sequence ID" value="TCLT_0000996101-mRNA-1"/>
    <property type="gene ID" value="TCLT_0000996101"/>
</dbReference>
<dbReference type="SUPFAM" id="SSF57362">
    <property type="entry name" value="BPTI-like"/>
    <property type="match status" value="4"/>
</dbReference>
<evidence type="ECO:0000256" key="4">
    <source>
        <dbReference type="ARBA" id="ARBA00022690"/>
    </source>
</evidence>
<sequence length="1474" mass="163322">MLILGVVENKHKITGDTALLSTNTDNNVASAHQLRTPSANTVNDTLSKASVISTDVKKEVHQNPAKQNESNYSPHILHLAESNIDVDGYSTTKEIYLNSHVAHENNEYLTNSTTEASIMTTYKMPTKVAQEEGSVEKKIHSLTKWGTPQIASVYIFSTSPSSVTSLSSVTSSPSVTSPSSVTSPIPSTTDHTTTLTSPTMSSELNAQSIYTSYQKPHSRPTTNGTVPLSTSSETTIIPSVSPSTYSSISTLALQSTKNWLYDGLQPIINSQILDKQYLLEEWLTNDRKMINSRIYDPLNTLAKANNISAPDLAAYHETSLPSPARSEIRSFPNQMYSSRMVENTGVQNRGAIKRLTAMNEEHDSEYDGKYQYNSQPHNFFAVSNTSHYITNVPYVRNYYYSNSTGTVSPVHQQQEFASFSQRRKEEAEGRTGSNQKAPVVWPAMRSEDVISRQPASQEWNQQENVFHPPVTLPAVTASTVTTDVTSAQLILPEEDDTCVLPPDAGNCFNYVPRWFYNSQTGKCEQFSYGSCGGNSNNFLERQACEVKCSQSMFVLLLDPIRSQLPERCTYQKDEGFSNGYNVQWYFNVRNLRCEQMVYQGQGGNWNRFQTLGECQNTCIPLDVKFTGAGSSLSAHSNIVSRNSSVVHLQSNVGVASPTVQLPNPENVLVQQEEQNQERFLSPTHSLLPSQSHAFGVTSVGNAQNEKANVETVYLENEQTKQLTSQQLLSPESISQQQASVIVTPSQLPSTSAEVVIYDSHEQLSERKALPESQSIAQMMDVNHTLDKGKEMVQNRNDESSPDGTVNSVLNGIQGFGSVPNCPNGLKPVQDSNGRPMTCLPGRNQCSANSLCYFNGVNFYCCPNAEDPYDEHIFGGYGGEEVKRGYKSMKKTQMNTNDLIVRKKYRVKRQLNIFSTVQPTNTLARIDCKFLIVIWFSMAKVSAADNNLRSIPICRQEVDVGKCAEAHLRYFYDHRIGTCRLFYYSGCGGNENNFATEMECRQECFSGQMHLKKDQGKFNDGDPPPGQCPFGKVPLGDNAPVLCGNESMSFGCPKNYYCRMGPPHVCCPKGTFPDYERLLAARKLKNVRFAAHRSGGGGSDSELEETELDDNRVSIAGNVSGIVASFNIPSDICPDGSDALLNESTQQPLRCGAGFDGESLCPIGYYCSISTENSERLCCPLALIGVKIPPPPKVPPFFGLRPSNPGEVILRGSLPSDVMCNGVSVAKNLQIQVLEHFSKKSIALERGSDSPSKSASRRKFQSVHVLGDKATNEELVTDFHDSKEEIDVSLLSSKLCFMLPVTDFPQKYKNASHAYTLHYIQLFIDLTYITTLSGENESPYGRMMLKPKGKARRAQAFHDAFGNPASSDAEANEVHIDVGEVTDPFDGHEYLQKSASDRSVCLLKPNEGRTCREDETPPRTNLQYFYSKREKICKLFFYRGCGGSQNRFDSRKHCETMCAVSTIYRLHVILQLVPS</sequence>
<dbReference type="PANTHER" id="PTHR10083">
    <property type="entry name" value="KUNITZ-TYPE PROTEASE INHIBITOR-RELATED"/>
    <property type="match status" value="1"/>
</dbReference>
<dbReference type="SMART" id="SM00131">
    <property type="entry name" value="KU"/>
    <property type="match status" value="4"/>
</dbReference>
<dbReference type="InterPro" id="IPR006150">
    <property type="entry name" value="Cys_repeat_1"/>
</dbReference>